<sequence length="234" mass="26407">MPMACPWNQPNRGRDVASLKNALSWLGPYPADSLDHFLDGSGKDRAYSRDQARERPFIREAEEKNRERFIEHLIVDGERKTAAGPKAQFNYRSDLLAMKDGDTIHLTPDGFANHKGSMEAWNTIRGTTGHMVSGEMDEALAFGTSNFKSTDDNGFVATRKGDRITVAGIVTHEWDDPYDFHGEESPYPVMNALRDDGRAAEYHNKSSWRQEMTATIKIKNGELEIDSVAWRDLD</sequence>
<evidence type="ECO:0000313" key="1">
    <source>
        <dbReference type="EMBL" id="MBP5858738.1"/>
    </source>
</evidence>
<comment type="caution">
    <text evidence="1">The sequence shown here is derived from an EMBL/GenBank/DDBJ whole genome shotgun (WGS) entry which is preliminary data.</text>
</comment>
<dbReference type="RefSeq" id="WP_210683319.1">
    <property type="nucleotide sequence ID" value="NZ_JAGMWN010000010.1"/>
</dbReference>
<name>A0A8J7SPN0_9PROT</name>
<dbReference type="Proteomes" id="UP000672602">
    <property type="component" value="Unassembled WGS sequence"/>
</dbReference>
<organism evidence="1 2">
    <name type="scientific">Marivibrio halodurans</name>
    <dbReference type="NCBI Taxonomy" id="2039722"/>
    <lineage>
        <taxon>Bacteria</taxon>
        <taxon>Pseudomonadati</taxon>
        <taxon>Pseudomonadota</taxon>
        <taxon>Alphaproteobacteria</taxon>
        <taxon>Rhodospirillales</taxon>
        <taxon>Rhodospirillaceae</taxon>
        <taxon>Marivibrio</taxon>
    </lineage>
</organism>
<dbReference type="EMBL" id="JAGMWN010000010">
    <property type="protein sequence ID" value="MBP5858738.1"/>
    <property type="molecule type" value="Genomic_DNA"/>
</dbReference>
<dbReference type="AlphaFoldDB" id="A0A8J7SPN0"/>
<proteinExistence type="predicted"/>
<evidence type="ECO:0000313" key="2">
    <source>
        <dbReference type="Proteomes" id="UP000672602"/>
    </source>
</evidence>
<accession>A0A8J7SPN0</accession>
<keyword evidence="2" id="KW-1185">Reference proteome</keyword>
<protein>
    <submittedName>
        <fullName evidence="1">Uncharacterized protein</fullName>
    </submittedName>
</protein>
<gene>
    <name evidence="1" type="ORF">KAJ83_17090</name>
</gene>
<reference evidence="1" key="1">
    <citation type="submission" date="2021-04" db="EMBL/GenBank/DDBJ databases">
        <authorList>
            <person name="Zhang D.-C."/>
        </authorList>
    </citation>
    <scope>NUCLEOTIDE SEQUENCE</scope>
    <source>
        <strain evidence="1">CGMCC 1.15697</strain>
    </source>
</reference>